<proteinExistence type="predicted"/>
<dbReference type="Proteomes" id="UP000007800">
    <property type="component" value="Unassembled WGS sequence"/>
</dbReference>
<feature type="compositionally biased region" description="Basic residues" evidence="1">
    <location>
        <begin position="229"/>
        <end position="244"/>
    </location>
</feature>
<feature type="region of interest" description="Disordered" evidence="1">
    <location>
        <begin position="856"/>
        <end position="950"/>
    </location>
</feature>
<accession>C5LDR2</accession>
<sequence>MTAEVATVLPASEPPSAHEFEAKPQPAPEVNQLDPMPQFGETPMAPWEAQPIAPLLPSARALAPPDFQQQFVNRCLYPGKNVLDEGAIAFSAPGIPDGTDLMFKANGAEIGGSAFAPLLQPPAPPPDYFGHLLGHPMNPALYDDESIASEEKDADDLEAKETVENPEEASETVDAKEEVDESPVGKSKHDKSSTPELAPAESDASSDYSGDDDFDYFGHIMGHPMNRGNGRKKTPKSKKKKSRKTKSEKVESDEPQVSVLNLFLGGVEVCDREENISHFAKIEDDSSMEMSKEETSFVAADDTQAKDDGSACDGEEQIDQSAFEGSPINNVSALVEQPKVEEPEQAAEAYEDVKEISDEKEISDDAKEEPEKTGPKEVEIAAPAPSSEKPVTTTVLEEPKPFKEVVAQPELKRPDVPARQLYAEKTKDQVVEDNEISGKVRTGPAAPKKKSFFVAYELMYSFQLLVYRRKMAVNVQSSEQIYEHHFDSYDGTFGMSPMVQYGEAPVDTWHSIAIAPPLPSARDIAPVDFQQAFVHKCLYPNVCDVDQAEAEPVVDCTHEELDVSGEATDSPAALERVETPEVEHEVAEVCPASQPVPSESEKELEISEESTEDDDVDYFGHIMGHPMNHSGSQRKIKSPKAAKEAPKVKEADSQETQGSVLGLFLGGVEVCDLEENIGQFSAQEKEDSAVAVEDVENCTETKIDEPNVLESETVEKAPEAVDVPKVAVFKNVAESQAAQDCSVPTAPEVVAPPKQEIHAPVFASRSSRGPEVVQAGGISVEAKQPIKTVRPAVETSTTRTSTKKKGDPQPDYFGHLLGHPISADDDEIEEEETPDVCVVDQAEAEPVVDCTHEKLDVSGEATDSPAALERVETPEVEHEVAEVCPASQPVPSESEKELEISEESTEDDDVDYFGHIMGHPMNHSGSQRKIKSPKAAKEAPKVKEADSQETQGSVLGLFLGGVEVCDLDENIGQFSAQEKEDPAVAVEDMENCAETQIDEPNVPESETVEKAPEVVDAPKVAVFENVAEPQAAQDCSVPAAPEVVAPPKQEIHAPVFASRSSRGPEIVQARGISVEAKQPIKTVRPAVETSTTRTSTKKKGFFAGLCGSRNHD</sequence>
<feature type="region of interest" description="Disordered" evidence="1">
    <location>
        <begin position="285"/>
        <end position="314"/>
    </location>
</feature>
<name>C5LDR2_PERM5</name>
<feature type="region of interest" description="Disordered" evidence="1">
    <location>
        <begin position="588"/>
        <end position="610"/>
    </location>
</feature>
<organism evidence="3">
    <name type="scientific">Perkinsus marinus (strain ATCC 50983 / TXsc)</name>
    <dbReference type="NCBI Taxonomy" id="423536"/>
    <lineage>
        <taxon>Eukaryota</taxon>
        <taxon>Sar</taxon>
        <taxon>Alveolata</taxon>
        <taxon>Perkinsozoa</taxon>
        <taxon>Perkinsea</taxon>
        <taxon>Perkinsida</taxon>
        <taxon>Perkinsidae</taxon>
        <taxon>Perkinsus</taxon>
    </lineage>
</organism>
<feature type="compositionally biased region" description="Basic and acidic residues" evidence="1">
    <location>
        <begin position="935"/>
        <end position="946"/>
    </location>
</feature>
<feature type="compositionally biased region" description="Basic and acidic residues" evidence="1">
    <location>
        <begin position="351"/>
        <end position="379"/>
    </location>
</feature>
<feature type="compositionally biased region" description="Basic and acidic residues" evidence="1">
    <location>
        <begin position="285"/>
        <end position="295"/>
    </location>
</feature>
<feature type="region of interest" description="Disordered" evidence="1">
    <location>
        <begin position="625"/>
        <end position="654"/>
    </location>
</feature>
<reference evidence="2 3" key="1">
    <citation type="submission" date="2008-07" db="EMBL/GenBank/DDBJ databases">
        <authorList>
            <person name="El-Sayed N."/>
            <person name="Caler E."/>
            <person name="Inman J."/>
            <person name="Amedeo P."/>
            <person name="Hass B."/>
            <person name="Wortman J."/>
        </authorList>
    </citation>
    <scope>NUCLEOTIDE SEQUENCE [LARGE SCALE GENOMIC DNA]</scope>
    <source>
        <strain evidence="3">ATCC 50983 / TXsc</strain>
    </source>
</reference>
<feature type="region of interest" description="Disordered" evidence="1">
    <location>
        <begin position="152"/>
        <end position="255"/>
    </location>
</feature>
<dbReference type="EMBL" id="GG681070">
    <property type="protein sequence ID" value="EER05076.1"/>
    <property type="molecule type" value="Genomic_DNA"/>
</dbReference>
<protein>
    <submittedName>
        <fullName evidence="2">Glutamate rich protein, putative</fullName>
    </submittedName>
</protein>
<evidence type="ECO:0000313" key="3">
    <source>
        <dbReference type="Proteomes" id="UP000007800"/>
    </source>
</evidence>
<feature type="compositionally biased region" description="Acidic residues" evidence="1">
    <location>
        <begin position="900"/>
        <end position="911"/>
    </location>
</feature>
<feature type="region of interest" description="Disordered" evidence="1">
    <location>
        <begin position="1082"/>
        <end position="1112"/>
    </location>
</feature>
<evidence type="ECO:0000313" key="2">
    <source>
        <dbReference type="EMBL" id="EER05076.1"/>
    </source>
</evidence>
<dbReference type="AlphaFoldDB" id="C5LDR2"/>
<evidence type="ECO:0000256" key="1">
    <source>
        <dbReference type="SAM" id="MobiDB-lite"/>
    </source>
</evidence>
<dbReference type="RefSeq" id="XP_002773260.1">
    <property type="nucleotide sequence ID" value="XM_002773214.1"/>
</dbReference>
<feature type="compositionally biased region" description="Basic and acidic residues" evidence="1">
    <location>
        <begin position="869"/>
        <end position="881"/>
    </location>
</feature>
<feature type="compositionally biased region" description="Acidic residues" evidence="1">
    <location>
        <begin position="823"/>
        <end position="834"/>
    </location>
</feature>
<dbReference type="GeneID" id="9050614"/>
<gene>
    <name evidence="2" type="ORF">Pmar_PMAR026510</name>
</gene>
<keyword evidence="3" id="KW-1185">Reference proteome</keyword>
<feature type="compositionally biased region" description="Acidic residues" evidence="1">
    <location>
        <begin position="164"/>
        <end position="181"/>
    </location>
</feature>
<dbReference type="InParanoid" id="C5LDR2"/>
<feature type="region of interest" description="Disordered" evidence="1">
    <location>
        <begin position="1"/>
        <end position="43"/>
    </location>
</feature>
<feature type="compositionally biased region" description="Basic and acidic residues" evidence="1">
    <location>
        <begin position="641"/>
        <end position="652"/>
    </location>
</feature>
<feature type="region of interest" description="Disordered" evidence="1">
    <location>
        <begin position="776"/>
        <end position="834"/>
    </location>
</feature>
<feature type="region of interest" description="Disordered" evidence="1">
    <location>
        <begin position="337"/>
        <end position="394"/>
    </location>
</feature>